<sequence>MNTFIKTTQNHESKTVVESGRMHDGVFMLLDTTRRFLAKIGTFFRASLSRVVPLRSQEACARADYYTIVSPVTMVSVGRHSQSQRMHLLAYGRIDPPHPGIRVQVAFQGHQLALASVDNVQIAPVITQTDQAGEFVVDENFLCEPQVKFFTSVTSLPDREAPSVITSLHLEEKEEAKSCTTHRVRERKKPLPAATITIDFESHCQSSVSYWFENPYKKGTVSQTTEISYCPTESSALYLKLCPHKKEHASIVDVFTTTEEHAVPRYQRVYIQKNDEEFTRITIFDPEYTLKSVLILV</sequence>
<accession>A0AAU8LZ55</accession>
<dbReference type="KEGG" id="eaj:Q3M24_07325"/>
<evidence type="ECO:0000313" key="1">
    <source>
        <dbReference type="EMBL" id="XCN74546.1"/>
    </source>
</evidence>
<reference evidence="1" key="1">
    <citation type="journal article" date="2024" name="Syst. Appl. Microbiol.">
        <title>First single-strain enrichments of Electrothrix cable bacteria, description of E. aestuarii sp. nov. and E. rattekaaiensis sp. nov., and proposal of a cable bacteria taxonomy following the rules of the SeqCode.</title>
        <authorList>
            <person name="Plum-Jensen L.E."/>
            <person name="Schramm A."/>
            <person name="Marshall I.P.G."/>
        </authorList>
    </citation>
    <scope>NUCLEOTIDE SEQUENCE</scope>
    <source>
        <strain evidence="1">Rat1</strain>
    </source>
</reference>
<dbReference type="AlphaFoldDB" id="A0AAU8LZ55"/>
<dbReference type="EMBL" id="CP159373">
    <property type="protein sequence ID" value="XCN74546.1"/>
    <property type="molecule type" value="Genomic_DNA"/>
</dbReference>
<organism evidence="1">
    <name type="scientific">Candidatus Electrothrix aestuarii</name>
    <dbReference type="NCBI Taxonomy" id="3062594"/>
    <lineage>
        <taxon>Bacteria</taxon>
        <taxon>Pseudomonadati</taxon>
        <taxon>Thermodesulfobacteriota</taxon>
        <taxon>Desulfobulbia</taxon>
        <taxon>Desulfobulbales</taxon>
        <taxon>Desulfobulbaceae</taxon>
        <taxon>Candidatus Electrothrix</taxon>
    </lineage>
</organism>
<proteinExistence type="predicted"/>
<gene>
    <name evidence="1" type="ORF">Q3M24_07325</name>
</gene>
<protein>
    <submittedName>
        <fullName evidence="1">Uncharacterized protein</fullName>
    </submittedName>
</protein>
<name>A0AAU8LZ55_9BACT</name>
<reference evidence="1" key="2">
    <citation type="submission" date="2024-06" db="EMBL/GenBank/DDBJ databases">
        <authorList>
            <person name="Plum-Jensen L.E."/>
            <person name="Schramm A."/>
            <person name="Marshall I.P.G."/>
        </authorList>
    </citation>
    <scope>NUCLEOTIDE SEQUENCE</scope>
    <source>
        <strain evidence="1">Rat1</strain>
    </source>
</reference>